<feature type="compositionally biased region" description="Basic and acidic residues" evidence="2">
    <location>
        <begin position="1"/>
        <end position="19"/>
    </location>
</feature>
<feature type="domain" description="Flagellar attachment zone protein 1 conserved" evidence="3">
    <location>
        <begin position="563"/>
        <end position="649"/>
    </location>
</feature>
<dbReference type="AlphaFoldDB" id="A0A7G2CN60"/>
<evidence type="ECO:0000256" key="2">
    <source>
        <dbReference type="SAM" id="MobiDB-lite"/>
    </source>
</evidence>
<name>A0A7G2CN60_9TRYP</name>
<accession>A0A7G2CN60</accession>
<protein>
    <recommendedName>
        <fullName evidence="3">Flagellar attachment zone protein 1 conserved domain-containing protein</fullName>
    </recommendedName>
</protein>
<feature type="compositionally biased region" description="Acidic residues" evidence="2">
    <location>
        <begin position="52"/>
        <end position="66"/>
    </location>
</feature>
<keyword evidence="5" id="KW-1185">Reference proteome</keyword>
<dbReference type="Gene3D" id="1.20.920.20">
    <property type="match status" value="1"/>
</dbReference>
<feature type="compositionally biased region" description="Low complexity" evidence="2">
    <location>
        <begin position="794"/>
        <end position="814"/>
    </location>
</feature>
<organism evidence="4 5">
    <name type="scientific">Angomonas deanei</name>
    <dbReference type="NCBI Taxonomy" id="59799"/>
    <lineage>
        <taxon>Eukaryota</taxon>
        <taxon>Discoba</taxon>
        <taxon>Euglenozoa</taxon>
        <taxon>Kinetoplastea</taxon>
        <taxon>Metakinetoplastina</taxon>
        <taxon>Trypanosomatida</taxon>
        <taxon>Trypanosomatidae</taxon>
        <taxon>Strigomonadinae</taxon>
        <taxon>Angomonas</taxon>
    </lineage>
</organism>
<dbReference type="OrthoDB" id="271560at2759"/>
<keyword evidence="1" id="KW-0175">Coiled coil</keyword>
<evidence type="ECO:0000256" key="1">
    <source>
        <dbReference type="SAM" id="Coils"/>
    </source>
</evidence>
<dbReference type="EMBL" id="LR877164">
    <property type="protein sequence ID" value="CAD2221278.1"/>
    <property type="molecule type" value="Genomic_DNA"/>
</dbReference>
<feature type="coiled-coil region" evidence="1">
    <location>
        <begin position="473"/>
        <end position="536"/>
    </location>
</feature>
<dbReference type="VEuPathDB" id="TriTrypDB:ADEAN_000881000"/>
<evidence type="ECO:0000313" key="5">
    <source>
        <dbReference type="Proteomes" id="UP000515908"/>
    </source>
</evidence>
<feature type="compositionally biased region" description="Polar residues" evidence="2">
    <location>
        <begin position="35"/>
        <end position="46"/>
    </location>
</feature>
<feature type="region of interest" description="Disordered" evidence="2">
    <location>
        <begin position="1"/>
        <end position="78"/>
    </location>
</feature>
<feature type="compositionally biased region" description="Low complexity" evidence="2">
    <location>
        <begin position="856"/>
        <end position="874"/>
    </location>
</feature>
<proteinExistence type="predicted"/>
<evidence type="ECO:0000259" key="3">
    <source>
        <dbReference type="Pfam" id="PF23398"/>
    </source>
</evidence>
<evidence type="ECO:0000313" key="4">
    <source>
        <dbReference type="EMBL" id="CAD2221278.1"/>
    </source>
</evidence>
<dbReference type="Proteomes" id="UP000515908">
    <property type="component" value="Chromosome 20"/>
</dbReference>
<dbReference type="Pfam" id="PF23398">
    <property type="entry name" value="FAZ1_cons"/>
    <property type="match status" value="1"/>
</dbReference>
<gene>
    <name evidence="4" type="ORF">ADEAN_000881000</name>
</gene>
<feature type="region of interest" description="Disordered" evidence="2">
    <location>
        <begin position="785"/>
        <end position="888"/>
    </location>
</feature>
<dbReference type="InterPro" id="IPR056614">
    <property type="entry name" value="FAZ1_cons"/>
</dbReference>
<sequence>MSSHHSEEDYQQEITHDPNTENVVTQAAALEDSEQFGSISDASQVDVQKPAEEEEEQQQQQDEEQPEQPQEQQERAVAVQHTVEEIHLGDYVAYERVTPQRDWSHLMGKVIGFPSANTVKVARFDAVNAASPVQDPKTEEELKKTAEQEDKLQLWHDREDLRKQLTSIEEEERSGTERLLAARDATLLKQQQGSEQTARALEALDATRTKLQSIPPRQWRDLRSNGEPAPVIANLIRAVMLVLHEDRAKSWDLIQGVLREPNFMDRLLDWDCTVTPMSVSRRRKVVQLCAEQDVPKVGQKKKKRASSPYSENNVVAPAGEGTGSFAVLDSSCRAWINAQLAASDAGDAQARLMEECFAEQQDQRFLLREVNDIRVNVAKVEAQIHEAKLAILGIDSEEQLVLPVAAYKAEGTYYKAVLRGDEAGRFVQDLLLRQSVLINFGPAADEDTDGYVHLTEEQLQALESAVHESYKHHDAEEMENLALRKELEEQEIKELRDRIEQLRSQGQLSPEEAEELEQLERALADAERRHENTVTRMTNLHTVGRGVKEITVASKKPEFKYTRLHCKMAGDWTEILNDPTRHGEMVAALQDDLALMLNIPRENIFDVEARAGSLLIDFTVKHSGELDDEELQQLVNNGDFSSLGGFYEKVTFKKTGPLNTAEQEEAFNQPPEPQEVNFSGLGVKQTLSDYYNSDGELEEDYSPEVLSDVDYRKAKITIPPVREDFDVQAVQLLHDGTLISDKNTTQVDSCLGLTETRGGATLDDGTLPGTTIQQQKMNTVAVAPGVDSQASSNESSLHKASAASSEAAEETQPQQEEEEEEQYRELGSSGKAETTSHHTSEQQQQEEQQEEKKESSVAASSAAPEAATETPVPAQQSEANESVDLREL</sequence>
<reference evidence="4 5" key="1">
    <citation type="submission" date="2020-08" db="EMBL/GenBank/DDBJ databases">
        <authorList>
            <person name="Newling K."/>
            <person name="Davey J."/>
            <person name="Forrester S."/>
        </authorList>
    </citation>
    <scope>NUCLEOTIDE SEQUENCE [LARGE SCALE GENOMIC DNA]</scope>
    <source>
        <strain evidence="5">Crithidia deanei Carvalho (ATCC PRA-265)</strain>
    </source>
</reference>